<sequence>MYSDTRKLISLQNPAVLVVAHRGVWTRAPENSLSALEEAISVGADIIEIDTRTTADHQLVVMHDAWLDRTCDHQGEVVHMPFSEVRRARLRGSDGRAGMVVTEERVPLLEELLEEARGRIIVNIDIKFERDRQRVMDLILDMNIADGVLLKSKIDLATQTFPLDMTDSQRRIPFMPIVTANSGSFAEDLRKIEDFGAQIVELNFSDLADVTAAKEQLRRLGIRLWVNTLDESHPLDYCDSRAHQHPGDVWGTVIEAGFGAIQTDSVSQLRRWLKDKGR</sequence>
<dbReference type="Gene3D" id="3.20.20.190">
    <property type="entry name" value="Phosphatidylinositol (PI) phosphodiesterase"/>
    <property type="match status" value="1"/>
</dbReference>
<proteinExistence type="predicted"/>
<dbReference type="GO" id="GO:0008081">
    <property type="term" value="F:phosphoric diester hydrolase activity"/>
    <property type="evidence" value="ECO:0007669"/>
    <property type="project" value="InterPro"/>
</dbReference>
<dbReference type="AlphaFoldDB" id="A0AB39VRU3"/>
<dbReference type="Pfam" id="PF16387">
    <property type="entry name" value="DUF4996"/>
    <property type="match status" value="1"/>
</dbReference>
<gene>
    <name evidence="2" type="ORF">AB3G37_22385</name>
</gene>
<name>A0AB39VRU3_9GAMM</name>
<evidence type="ECO:0000259" key="1">
    <source>
        <dbReference type="PROSITE" id="PS51704"/>
    </source>
</evidence>
<dbReference type="EMBL" id="CP165628">
    <property type="protein sequence ID" value="XDU72218.1"/>
    <property type="molecule type" value="Genomic_DNA"/>
</dbReference>
<dbReference type="SUPFAM" id="SSF51695">
    <property type="entry name" value="PLC-like phosphodiesterases"/>
    <property type="match status" value="1"/>
</dbReference>
<organism evidence="2">
    <name type="scientific">Rouxiella sp. WC2420</name>
    <dbReference type="NCBI Taxonomy" id="3234145"/>
    <lineage>
        <taxon>Bacteria</taxon>
        <taxon>Pseudomonadati</taxon>
        <taxon>Pseudomonadota</taxon>
        <taxon>Gammaproteobacteria</taxon>
        <taxon>Enterobacterales</taxon>
        <taxon>Yersiniaceae</taxon>
        <taxon>Rouxiella</taxon>
    </lineage>
</organism>
<reference evidence="2" key="1">
    <citation type="submission" date="2024-07" db="EMBL/GenBank/DDBJ databases">
        <authorList>
            <person name="Biller S.J."/>
        </authorList>
    </citation>
    <scope>NUCLEOTIDE SEQUENCE</scope>
    <source>
        <strain evidence="2">WC2420</strain>
    </source>
</reference>
<dbReference type="PANTHER" id="PTHR46211">
    <property type="entry name" value="GLYCEROPHOSPHORYL DIESTER PHOSPHODIESTERASE"/>
    <property type="match status" value="1"/>
</dbReference>
<dbReference type="PROSITE" id="PS51704">
    <property type="entry name" value="GP_PDE"/>
    <property type="match status" value="1"/>
</dbReference>
<feature type="domain" description="GP-PDE" evidence="1">
    <location>
        <begin position="16"/>
        <end position="273"/>
    </location>
</feature>
<evidence type="ECO:0000313" key="2">
    <source>
        <dbReference type="EMBL" id="XDU72218.1"/>
    </source>
</evidence>
<dbReference type="CDD" id="cd08566">
    <property type="entry name" value="GDPD_AtGDE_like"/>
    <property type="match status" value="1"/>
</dbReference>
<dbReference type="InterPro" id="IPR030395">
    <property type="entry name" value="GP_PDE_dom"/>
</dbReference>
<accession>A0AB39VRU3</accession>
<dbReference type="InterPro" id="IPR032160">
    <property type="entry name" value="DUF4996"/>
</dbReference>
<dbReference type="PANTHER" id="PTHR46211:SF14">
    <property type="entry name" value="GLYCEROPHOSPHODIESTER PHOSPHODIESTERASE"/>
    <property type="match status" value="1"/>
</dbReference>
<dbReference type="RefSeq" id="WP_369789119.1">
    <property type="nucleotide sequence ID" value="NZ_CP165628.1"/>
</dbReference>
<dbReference type="InterPro" id="IPR017946">
    <property type="entry name" value="PLC-like_Pdiesterase_TIM-brl"/>
</dbReference>
<protein>
    <submittedName>
        <fullName evidence="2">Glycerophosphodiester phosphodiesterase family protein</fullName>
    </submittedName>
</protein>
<dbReference type="GO" id="GO:0006629">
    <property type="term" value="P:lipid metabolic process"/>
    <property type="evidence" value="ECO:0007669"/>
    <property type="project" value="InterPro"/>
</dbReference>